<sequence length="72" mass="8114">MSKHNLYISQMQDDQWFAHADIEDQDGPSKYVVIGDSLAEIRKLVSEGVSGDLGIPGIEFEEIFEEIQIPSF</sequence>
<reference evidence="1" key="1">
    <citation type="submission" date="2020-05" db="EMBL/GenBank/DDBJ databases">
        <authorList>
            <person name="Chiriac C."/>
            <person name="Salcher M."/>
            <person name="Ghai R."/>
            <person name="Kavagutti S V."/>
        </authorList>
    </citation>
    <scope>NUCLEOTIDE SEQUENCE</scope>
</reference>
<organism evidence="1">
    <name type="scientific">freshwater metagenome</name>
    <dbReference type="NCBI Taxonomy" id="449393"/>
    <lineage>
        <taxon>unclassified sequences</taxon>
        <taxon>metagenomes</taxon>
        <taxon>ecological metagenomes</taxon>
    </lineage>
</organism>
<gene>
    <name evidence="1" type="ORF">UFOPK4366_00525</name>
</gene>
<accession>A0A6J7UCC3</accession>
<dbReference type="AlphaFoldDB" id="A0A6J7UCC3"/>
<proteinExistence type="predicted"/>
<name>A0A6J7UCC3_9ZZZZ</name>
<protein>
    <submittedName>
        <fullName evidence="1">Unannotated protein</fullName>
    </submittedName>
</protein>
<dbReference type="EMBL" id="CAFBQS010000080">
    <property type="protein sequence ID" value="CAB5063240.1"/>
    <property type="molecule type" value="Genomic_DNA"/>
</dbReference>
<evidence type="ECO:0000313" key="1">
    <source>
        <dbReference type="EMBL" id="CAB5063240.1"/>
    </source>
</evidence>